<feature type="transmembrane region" description="Helical" evidence="1">
    <location>
        <begin position="95"/>
        <end position="115"/>
    </location>
</feature>
<keyword evidence="1" id="KW-1133">Transmembrane helix</keyword>
<keyword evidence="4" id="KW-1185">Reference proteome</keyword>
<accession>A0A543F1L0</accession>
<feature type="transmembrane region" description="Helical" evidence="1">
    <location>
        <begin position="127"/>
        <end position="149"/>
    </location>
</feature>
<dbReference type="Proteomes" id="UP000320235">
    <property type="component" value="Unassembled WGS sequence"/>
</dbReference>
<evidence type="ECO:0000256" key="1">
    <source>
        <dbReference type="SAM" id="Phobius"/>
    </source>
</evidence>
<dbReference type="AlphaFoldDB" id="A0A543F1L0"/>
<organism evidence="3 4">
    <name type="scientific">Microbacterium kyungheense</name>
    <dbReference type="NCBI Taxonomy" id="1263636"/>
    <lineage>
        <taxon>Bacteria</taxon>
        <taxon>Bacillati</taxon>
        <taxon>Actinomycetota</taxon>
        <taxon>Actinomycetes</taxon>
        <taxon>Micrococcales</taxon>
        <taxon>Microbacteriaceae</taxon>
        <taxon>Microbacterium</taxon>
    </lineage>
</organism>
<dbReference type="InterPro" id="IPR012867">
    <property type="entry name" value="DUF1648"/>
</dbReference>
<evidence type="ECO:0000313" key="3">
    <source>
        <dbReference type="EMBL" id="TQM27722.1"/>
    </source>
</evidence>
<feature type="domain" description="DUF1648" evidence="2">
    <location>
        <begin position="22"/>
        <end position="60"/>
    </location>
</feature>
<feature type="transmembrane region" description="Helical" evidence="1">
    <location>
        <begin position="185"/>
        <end position="206"/>
    </location>
</feature>
<gene>
    <name evidence="3" type="ORF">FB391_1749</name>
</gene>
<evidence type="ECO:0000259" key="2">
    <source>
        <dbReference type="Pfam" id="PF07853"/>
    </source>
</evidence>
<reference evidence="3 4" key="1">
    <citation type="submission" date="2019-06" db="EMBL/GenBank/DDBJ databases">
        <title>Sequencing the genomes of 1000 actinobacteria strains.</title>
        <authorList>
            <person name="Klenk H.-P."/>
        </authorList>
    </citation>
    <scope>NUCLEOTIDE SEQUENCE [LARGE SCALE GENOMIC DNA]</scope>
    <source>
        <strain evidence="3 4">DSM 105492</strain>
    </source>
</reference>
<proteinExistence type="predicted"/>
<sequence length="334" mass="34398">MTRPDVAVRRFVLVAVWLPVVVVAAAVAIQLIALAQSPSTIAVHWNAAGEADGFAPAWTQPLMTALFGLGLPLLMALTSLGGLRRGDRGPTYRLMGASAAAVSLLVSVALTWSLVMQVGLDAAQAPTVWAALAASLIAAAVVGVAAWFLQPKTAQAALPSPSAAPLALGPNERVLWMRTISMSTAAAVAIVAAVVLVAVAAVVAWVTGASPALAWLLTAAAVLLVFFAATTLAFHVRVDDTGLAVDSVLGIPRFRVPLSDVVGAARVHVNPMGEFGGWGLRIAPQGRRFGIVLRTGEALEVTRGSGRRLVVTVDDAETAAALLEALVQRTAARP</sequence>
<feature type="transmembrane region" description="Helical" evidence="1">
    <location>
        <begin position="212"/>
        <end position="234"/>
    </location>
</feature>
<comment type="caution">
    <text evidence="3">The sequence shown here is derived from an EMBL/GenBank/DDBJ whole genome shotgun (WGS) entry which is preliminary data.</text>
</comment>
<feature type="transmembrane region" description="Helical" evidence="1">
    <location>
        <begin position="12"/>
        <end position="35"/>
    </location>
</feature>
<dbReference type="OrthoDB" id="3178004at2"/>
<dbReference type="RefSeq" id="WP_141894044.1">
    <property type="nucleotide sequence ID" value="NZ_BAABLH010000021.1"/>
</dbReference>
<dbReference type="Pfam" id="PF07853">
    <property type="entry name" value="DUF1648"/>
    <property type="match status" value="1"/>
</dbReference>
<feature type="transmembrane region" description="Helical" evidence="1">
    <location>
        <begin position="62"/>
        <end position="83"/>
    </location>
</feature>
<name>A0A543F1L0_9MICO</name>
<dbReference type="EMBL" id="VFPE01000002">
    <property type="protein sequence ID" value="TQM27722.1"/>
    <property type="molecule type" value="Genomic_DNA"/>
</dbReference>
<evidence type="ECO:0000313" key="4">
    <source>
        <dbReference type="Proteomes" id="UP000320235"/>
    </source>
</evidence>
<keyword evidence="1" id="KW-0472">Membrane</keyword>
<protein>
    <submittedName>
        <fullName evidence="3">Uncharacterized protein DUF1648</fullName>
    </submittedName>
</protein>
<keyword evidence="1" id="KW-0812">Transmembrane</keyword>